<dbReference type="PANTHER" id="PTHR34502:SF5">
    <property type="entry name" value="DUF6594 DOMAIN-CONTAINING PROTEIN"/>
    <property type="match status" value="1"/>
</dbReference>
<feature type="domain" description="DUF6594" evidence="3">
    <location>
        <begin position="8"/>
        <end position="254"/>
    </location>
</feature>
<evidence type="ECO:0000256" key="1">
    <source>
        <dbReference type="SAM" id="Coils"/>
    </source>
</evidence>
<dbReference type="InterPro" id="IPR046529">
    <property type="entry name" value="DUF6594"/>
</dbReference>
<dbReference type="AlphaFoldDB" id="A0A8E2JUU2"/>
<feature type="transmembrane region" description="Helical" evidence="2">
    <location>
        <begin position="213"/>
        <end position="233"/>
    </location>
</feature>
<organism evidence="4 5">
    <name type="scientific">Glonium stellatum</name>
    <dbReference type="NCBI Taxonomy" id="574774"/>
    <lineage>
        <taxon>Eukaryota</taxon>
        <taxon>Fungi</taxon>
        <taxon>Dikarya</taxon>
        <taxon>Ascomycota</taxon>
        <taxon>Pezizomycotina</taxon>
        <taxon>Dothideomycetes</taxon>
        <taxon>Pleosporomycetidae</taxon>
        <taxon>Gloniales</taxon>
        <taxon>Gloniaceae</taxon>
        <taxon>Glonium</taxon>
    </lineage>
</organism>
<keyword evidence="2" id="KW-0472">Membrane</keyword>
<gene>
    <name evidence="4" type="ORF">AOQ84DRAFT_261024</name>
</gene>
<keyword evidence="1" id="KW-0175">Coiled coil</keyword>
<dbReference type="PANTHER" id="PTHR34502">
    <property type="entry name" value="DUF6594 DOMAIN-CONTAINING PROTEIN-RELATED"/>
    <property type="match status" value="1"/>
</dbReference>
<keyword evidence="5" id="KW-1185">Reference proteome</keyword>
<evidence type="ECO:0000256" key="2">
    <source>
        <dbReference type="SAM" id="Phobius"/>
    </source>
</evidence>
<feature type="transmembrane region" description="Helical" evidence="2">
    <location>
        <begin position="240"/>
        <end position="257"/>
    </location>
</feature>
<feature type="transmembrane region" description="Helical" evidence="2">
    <location>
        <begin position="191"/>
        <end position="207"/>
    </location>
</feature>
<accession>A0A8E2JUU2</accession>
<evidence type="ECO:0000313" key="5">
    <source>
        <dbReference type="Proteomes" id="UP000250140"/>
    </source>
</evidence>
<feature type="non-terminal residue" evidence="4">
    <location>
        <position position="258"/>
    </location>
</feature>
<name>A0A8E2JUU2_9PEZI</name>
<dbReference type="Pfam" id="PF20237">
    <property type="entry name" value="DUF6594"/>
    <property type="match status" value="1"/>
</dbReference>
<evidence type="ECO:0000313" key="4">
    <source>
        <dbReference type="EMBL" id="OCL10308.1"/>
    </source>
</evidence>
<sequence>VDNFPLGYPRYSALLSIDPSFFIFRRFSRLRMRLLLLKQVELARLEETLDKVDKEETDRLSLSCLLQDSNPERKWIIETATKRLEEYDKLIDEAERAINRPTSSERDVRSVKNWTKGNPCLARSETAYLNEGDDLASIAGVRDETIFRMESILEDFMPQRLCSGSRRSRRYTADPHVFFFGPRLQQMSRGLIAWMTILTLLVPIAILNSLASLIGRFITIVIAAGVVVFSMSLLTKARTLEVFMAGTAYAAVLVVFTS</sequence>
<evidence type="ECO:0000259" key="3">
    <source>
        <dbReference type="Pfam" id="PF20237"/>
    </source>
</evidence>
<reference evidence="4 5" key="1">
    <citation type="journal article" date="2016" name="Nat. Commun.">
        <title>Ectomycorrhizal ecology is imprinted in the genome of the dominant symbiotic fungus Cenococcum geophilum.</title>
        <authorList>
            <consortium name="DOE Joint Genome Institute"/>
            <person name="Peter M."/>
            <person name="Kohler A."/>
            <person name="Ohm R.A."/>
            <person name="Kuo A."/>
            <person name="Krutzmann J."/>
            <person name="Morin E."/>
            <person name="Arend M."/>
            <person name="Barry K.W."/>
            <person name="Binder M."/>
            <person name="Choi C."/>
            <person name="Clum A."/>
            <person name="Copeland A."/>
            <person name="Grisel N."/>
            <person name="Haridas S."/>
            <person name="Kipfer T."/>
            <person name="LaButti K."/>
            <person name="Lindquist E."/>
            <person name="Lipzen A."/>
            <person name="Maire R."/>
            <person name="Meier B."/>
            <person name="Mihaltcheva S."/>
            <person name="Molinier V."/>
            <person name="Murat C."/>
            <person name="Poggeler S."/>
            <person name="Quandt C.A."/>
            <person name="Sperisen C."/>
            <person name="Tritt A."/>
            <person name="Tisserant E."/>
            <person name="Crous P.W."/>
            <person name="Henrissat B."/>
            <person name="Nehls U."/>
            <person name="Egli S."/>
            <person name="Spatafora J.W."/>
            <person name="Grigoriev I.V."/>
            <person name="Martin F.M."/>
        </authorList>
    </citation>
    <scope>NUCLEOTIDE SEQUENCE [LARGE SCALE GENOMIC DNA]</scope>
    <source>
        <strain evidence="4 5">CBS 207.34</strain>
    </source>
</reference>
<dbReference type="Proteomes" id="UP000250140">
    <property type="component" value="Unassembled WGS sequence"/>
</dbReference>
<feature type="non-terminal residue" evidence="4">
    <location>
        <position position="1"/>
    </location>
</feature>
<keyword evidence="2" id="KW-1133">Transmembrane helix</keyword>
<dbReference type="OrthoDB" id="5341582at2759"/>
<keyword evidence="2" id="KW-0812">Transmembrane</keyword>
<dbReference type="EMBL" id="KV749268">
    <property type="protein sequence ID" value="OCL10308.1"/>
    <property type="molecule type" value="Genomic_DNA"/>
</dbReference>
<protein>
    <recommendedName>
        <fullName evidence="3">DUF6594 domain-containing protein</fullName>
    </recommendedName>
</protein>
<feature type="coiled-coil region" evidence="1">
    <location>
        <begin position="35"/>
        <end position="97"/>
    </location>
</feature>
<proteinExistence type="predicted"/>